<comment type="caution">
    <text evidence="6">The sequence shown here is derived from an EMBL/GenBank/DDBJ whole genome shotgun (WGS) entry which is preliminary data.</text>
</comment>
<comment type="similarity">
    <text evidence="2">Belongs to the MAK10 family.</text>
</comment>
<dbReference type="Pfam" id="PF04112">
    <property type="entry name" value="Mak10"/>
    <property type="match status" value="1"/>
</dbReference>
<dbReference type="InterPro" id="IPR057982">
    <property type="entry name" value="TPR_NAA35"/>
</dbReference>
<evidence type="ECO:0000256" key="1">
    <source>
        <dbReference type="ARBA" id="ARBA00004496"/>
    </source>
</evidence>
<reference evidence="6 7" key="1">
    <citation type="journal article" date="2018" name="Proc. Natl. Acad. Sci. U.S.A.">
        <title>Draft genome sequence of Camellia sinensis var. sinensis provides insights into the evolution of the tea genome and tea quality.</title>
        <authorList>
            <person name="Wei C."/>
            <person name="Yang H."/>
            <person name="Wang S."/>
            <person name="Zhao J."/>
            <person name="Liu C."/>
            <person name="Gao L."/>
            <person name="Xia E."/>
            <person name="Lu Y."/>
            <person name="Tai Y."/>
            <person name="She G."/>
            <person name="Sun J."/>
            <person name="Cao H."/>
            <person name="Tong W."/>
            <person name="Gao Q."/>
            <person name="Li Y."/>
            <person name="Deng W."/>
            <person name="Jiang X."/>
            <person name="Wang W."/>
            <person name="Chen Q."/>
            <person name="Zhang S."/>
            <person name="Li H."/>
            <person name="Wu J."/>
            <person name="Wang P."/>
            <person name="Li P."/>
            <person name="Shi C."/>
            <person name="Zheng F."/>
            <person name="Jian J."/>
            <person name="Huang B."/>
            <person name="Shan D."/>
            <person name="Shi M."/>
            <person name="Fang C."/>
            <person name="Yue Y."/>
            <person name="Li F."/>
            <person name="Li D."/>
            <person name="Wei S."/>
            <person name="Han B."/>
            <person name="Jiang C."/>
            <person name="Yin Y."/>
            <person name="Xia T."/>
            <person name="Zhang Z."/>
            <person name="Bennetzen J.L."/>
            <person name="Zhao S."/>
            <person name="Wan X."/>
        </authorList>
    </citation>
    <scope>NUCLEOTIDE SEQUENCE [LARGE SCALE GENOMIC DNA]</scope>
    <source>
        <strain evidence="7">cv. Shuchazao</strain>
        <tissue evidence="6">Leaf</tissue>
    </source>
</reference>
<accession>A0A4S4ETD5</accession>
<evidence type="ECO:0000259" key="4">
    <source>
        <dbReference type="Pfam" id="PF04112"/>
    </source>
</evidence>
<sequence>MAEKLKVPINPSISSGEQTVWADVSSLLQFTCKELRDGELIHGENFNLFAAMSALEIMDPKMDSGIVCRYYSVDEAIENGAAPVPLSMDRTVDVQCTIDIMDHLLACEATWHKGHSLAQTVFSCIYLLRPDITASHALLHSYCKVIRATCNAVVSVVSDARTHEEEDLFTMTYGLPLKGDGDEKCLSLLHAVEETISRQLRACKAPLSKKRVVEGCTAYVSADIEPLQTNPDLEEGYCKALLCRIRFRKYTPGMAGMNGEKVKFSGILEMVQDRRHFNHVLTSMKRAQGRGLELARKHIASCLSELECILKSLEFLMSNACGTCGDGIGDKTTASGCQPIGFDATLNCRLSAPTPPRAIKILSWKKAVEYFQKLLHDLDIICSYSLDPLFEGVLRFVVEFQKFKPDLVARAHLQALGWLVLEHRNKIRAVETIMALTVQTFKPSWLCIGFLCSAFMAKEALILNVSYLCWLLLVQDGKLYGRDPIFAVISKAAALPEASKNHDIQKNEVLVQLGQLVISLLKIICTNAAWQRRKLGKILQDWRVIYIQLELSFRKEFGEISSTSIDETAKKAQRREHSHNLVVVVILADHSQIQNLCMKISKHILVWVEEQTYWIASRFLVLGFELELYSPGEYCMVYWYIYVVCIKLAEKTHLKMLTSNETGKRKGKKKKDAVKDLAKDYQIPPIVLLLQCHIYLAEGLSMLFQMLAALRNEHKVFPSAGQFNTEHERFIQHFELLQKASIPDHISYLSFKESTTHARLSTLVTHNCFKDAQKIAKELRNSFSHDPERMAELRRIEQVAEHNGVALNLISRLGTLDPSLKVYFEFIHHPYFATAVVKRS</sequence>
<feature type="domain" description="NAA35-like TPR repeats" evidence="5">
    <location>
        <begin position="455"/>
        <end position="835"/>
    </location>
</feature>
<protein>
    <recommendedName>
        <fullName evidence="8">N-alpha-acetyltransferase 35, NatC auxiliary subunit</fullName>
    </recommendedName>
</protein>
<evidence type="ECO:0000259" key="5">
    <source>
        <dbReference type="Pfam" id="PF25789"/>
    </source>
</evidence>
<dbReference type="GO" id="GO:0031417">
    <property type="term" value="C:NatC complex"/>
    <property type="evidence" value="ECO:0007669"/>
    <property type="project" value="InterPro"/>
</dbReference>
<proteinExistence type="inferred from homology"/>
<evidence type="ECO:0000256" key="2">
    <source>
        <dbReference type="ARBA" id="ARBA00006289"/>
    </source>
</evidence>
<name>A0A4S4ETD5_CAMSN</name>
<keyword evidence="7" id="KW-1185">Reference proteome</keyword>
<dbReference type="InterPro" id="IPR007244">
    <property type="entry name" value="Naa35_N"/>
</dbReference>
<feature type="domain" description="NAA35-like N-terminal" evidence="4">
    <location>
        <begin position="38"/>
        <end position="178"/>
    </location>
</feature>
<gene>
    <name evidence="6" type="ORF">TEA_002376</name>
</gene>
<dbReference type="Pfam" id="PF25789">
    <property type="entry name" value="TPR_NAA35"/>
    <property type="match status" value="2"/>
</dbReference>
<dbReference type="InterPro" id="IPR057983">
    <property type="entry name" value="NAA35-like_N"/>
</dbReference>
<dbReference type="STRING" id="542762.A0A4S4ETD5"/>
<dbReference type="PANTHER" id="PTHR21373:SF0">
    <property type="entry name" value="N-ALPHA-ACETYLTRANSFERASE 35, NATC AUXILIARY SUBUNIT"/>
    <property type="match status" value="1"/>
</dbReference>
<evidence type="ECO:0000313" key="6">
    <source>
        <dbReference type="EMBL" id="THG20140.1"/>
    </source>
</evidence>
<dbReference type="EMBL" id="SDRB02002099">
    <property type="protein sequence ID" value="THG20140.1"/>
    <property type="molecule type" value="Genomic_DNA"/>
</dbReference>
<evidence type="ECO:0000256" key="3">
    <source>
        <dbReference type="ARBA" id="ARBA00022490"/>
    </source>
</evidence>
<dbReference type="AlphaFoldDB" id="A0A4S4ETD5"/>
<comment type="subcellular location">
    <subcellularLocation>
        <location evidence="1">Cytoplasm</location>
    </subcellularLocation>
</comment>
<evidence type="ECO:0008006" key="8">
    <source>
        <dbReference type="Google" id="ProtNLM"/>
    </source>
</evidence>
<evidence type="ECO:0000313" key="7">
    <source>
        <dbReference type="Proteomes" id="UP000306102"/>
    </source>
</evidence>
<feature type="domain" description="NAA35-like TPR repeats" evidence="5">
    <location>
        <begin position="380"/>
        <end position="437"/>
    </location>
</feature>
<organism evidence="6 7">
    <name type="scientific">Camellia sinensis var. sinensis</name>
    <name type="common">China tea</name>
    <dbReference type="NCBI Taxonomy" id="542762"/>
    <lineage>
        <taxon>Eukaryota</taxon>
        <taxon>Viridiplantae</taxon>
        <taxon>Streptophyta</taxon>
        <taxon>Embryophyta</taxon>
        <taxon>Tracheophyta</taxon>
        <taxon>Spermatophyta</taxon>
        <taxon>Magnoliopsida</taxon>
        <taxon>eudicotyledons</taxon>
        <taxon>Gunneridae</taxon>
        <taxon>Pentapetalae</taxon>
        <taxon>asterids</taxon>
        <taxon>Ericales</taxon>
        <taxon>Theaceae</taxon>
        <taxon>Camellia</taxon>
    </lineage>
</organism>
<keyword evidence="3" id="KW-0963">Cytoplasm</keyword>
<dbReference type="Proteomes" id="UP000306102">
    <property type="component" value="Unassembled WGS sequence"/>
</dbReference>
<dbReference type="PANTHER" id="PTHR21373">
    <property type="entry name" value="GLUCOSE REPRESSIBLE PROTEIN MAK10"/>
    <property type="match status" value="1"/>
</dbReference>